<accession>A0ABV5IR75</accession>
<keyword evidence="6" id="KW-0560">Oxidoreductase</keyword>
<proteinExistence type="predicted"/>
<dbReference type="RefSeq" id="WP_189650419.1">
    <property type="nucleotide sequence ID" value="NZ_BMRC01000013.1"/>
</dbReference>
<dbReference type="PANTHER" id="PTHR42821">
    <property type="entry name" value="CATALASE"/>
    <property type="match status" value="1"/>
</dbReference>
<organism evidence="10 11">
    <name type="scientific">Nonomuraea spiralis</name>
    <dbReference type="NCBI Taxonomy" id="46182"/>
    <lineage>
        <taxon>Bacteria</taxon>
        <taxon>Bacillati</taxon>
        <taxon>Actinomycetota</taxon>
        <taxon>Actinomycetes</taxon>
        <taxon>Streptosporangiales</taxon>
        <taxon>Streptosporangiaceae</taxon>
        <taxon>Nonomuraea</taxon>
    </lineage>
</organism>
<keyword evidence="5" id="KW-0479">Metal-binding</keyword>
<name>A0ABV5IR75_9ACTN</name>
<reference evidence="10 11" key="1">
    <citation type="submission" date="2024-09" db="EMBL/GenBank/DDBJ databases">
        <authorList>
            <person name="Sun Q."/>
            <person name="Mori K."/>
        </authorList>
    </citation>
    <scope>NUCLEOTIDE SEQUENCE [LARGE SCALE GENOMIC DNA]</scope>
    <source>
        <strain evidence="10 11">CCM 3426</strain>
    </source>
</reference>
<evidence type="ECO:0000256" key="6">
    <source>
        <dbReference type="ARBA" id="ARBA00023002"/>
    </source>
</evidence>
<dbReference type="Gene3D" id="1.20.1370.20">
    <property type="match status" value="1"/>
</dbReference>
<protein>
    <recommendedName>
        <fullName evidence="2">catalase</fullName>
        <ecNumber evidence="2">1.11.1.6</ecNumber>
    </recommendedName>
</protein>
<evidence type="ECO:0000256" key="1">
    <source>
        <dbReference type="ARBA" id="ARBA00001971"/>
    </source>
</evidence>
<comment type="caution">
    <text evidence="10">The sequence shown here is derived from an EMBL/GenBank/DDBJ whole genome shotgun (WGS) entry which is preliminary data.</text>
</comment>
<evidence type="ECO:0000256" key="2">
    <source>
        <dbReference type="ARBA" id="ARBA00012314"/>
    </source>
</evidence>
<keyword evidence="3" id="KW-0575">Peroxidase</keyword>
<keyword evidence="8" id="KW-0376">Hydrogen peroxide</keyword>
<evidence type="ECO:0000313" key="10">
    <source>
        <dbReference type="EMBL" id="MFB9207046.1"/>
    </source>
</evidence>
<sequence>MEVAGRKVREAPATFSDHFSQPRLFWLSLSPVEREHVIAACTFELGECHEQAIRERRLKVRLVGDQPLRGGFFVHAIVLRAHGERKV</sequence>
<evidence type="ECO:0000256" key="3">
    <source>
        <dbReference type="ARBA" id="ARBA00022559"/>
    </source>
</evidence>
<feature type="domain" description="Catalase immune-responsive" evidence="9">
    <location>
        <begin position="13"/>
        <end position="59"/>
    </location>
</feature>
<dbReference type="Pfam" id="PF06628">
    <property type="entry name" value="Catalase-rel"/>
    <property type="match status" value="1"/>
</dbReference>
<evidence type="ECO:0000313" key="11">
    <source>
        <dbReference type="Proteomes" id="UP001589647"/>
    </source>
</evidence>
<gene>
    <name evidence="10" type="ORF">ACFFV7_38045</name>
</gene>
<dbReference type="EC" id="1.11.1.6" evidence="2"/>
<keyword evidence="7" id="KW-0408">Iron</keyword>
<dbReference type="InterPro" id="IPR024712">
    <property type="entry name" value="Catalase_clade2"/>
</dbReference>
<keyword evidence="11" id="KW-1185">Reference proteome</keyword>
<dbReference type="SUPFAM" id="SSF56634">
    <property type="entry name" value="Heme-dependent catalase-like"/>
    <property type="match status" value="1"/>
</dbReference>
<keyword evidence="4" id="KW-0349">Heme</keyword>
<evidence type="ECO:0000256" key="4">
    <source>
        <dbReference type="ARBA" id="ARBA00022617"/>
    </source>
</evidence>
<dbReference type="Proteomes" id="UP001589647">
    <property type="component" value="Unassembled WGS sequence"/>
</dbReference>
<dbReference type="InterPro" id="IPR010582">
    <property type="entry name" value="Catalase_immune_responsive"/>
</dbReference>
<dbReference type="EMBL" id="JBHMEI010000044">
    <property type="protein sequence ID" value="MFB9207046.1"/>
    <property type="molecule type" value="Genomic_DNA"/>
</dbReference>
<evidence type="ECO:0000256" key="7">
    <source>
        <dbReference type="ARBA" id="ARBA00023004"/>
    </source>
</evidence>
<evidence type="ECO:0000259" key="9">
    <source>
        <dbReference type="Pfam" id="PF06628"/>
    </source>
</evidence>
<comment type="cofactor">
    <cofactor evidence="1">
        <name>heme</name>
        <dbReference type="ChEBI" id="CHEBI:30413"/>
    </cofactor>
</comment>
<evidence type="ECO:0000256" key="5">
    <source>
        <dbReference type="ARBA" id="ARBA00022723"/>
    </source>
</evidence>
<dbReference type="InterPro" id="IPR020835">
    <property type="entry name" value="Catalase_sf"/>
</dbReference>
<dbReference type="PANTHER" id="PTHR42821:SF1">
    <property type="entry name" value="CATALASE-B"/>
    <property type="match status" value="1"/>
</dbReference>
<evidence type="ECO:0000256" key="8">
    <source>
        <dbReference type="ARBA" id="ARBA00023324"/>
    </source>
</evidence>
<dbReference type="InterPro" id="IPR043156">
    <property type="entry name" value="Catalase_clade2_helical"/>
</dbReference>